<reference evidence="1 2" key="1">
    <citation type="submission" date="2016-11" db="EMBL/GenBank/DDBJ databases">
        <authorList>
            <person name="Jaros S."/>
            <person name="Januszkiewicz K."/>
            <person name="Wedrychowicz H."/>
        </authorList>
    </citation>
    <scope>NUCLEOTIDE SEQUENCE [LARGE SCALE GENOMIC DNA]</scope>
    <source>
        <strain evidence="1 2">DSM 784</strain>
    </source>
</reference>
<sequence length="45" mass="5051">MDTMNFLWKWSGEVMEVLSDGQYRFWGGGKKVFGEGVSDGQYGGL</sequence>
<gene>
    <name evidence="1" type="ORF">SAMN05661012_04726</name>
</gene>
<name>A0A1K1S4M7_9BACT</name>
<proteinExistence type="predicted"/>
<dbReference type="EMBL" id="FPIZ01000017">
    <property type="protein sequence ID" value="SFW79146.1"/>
    <property type="molecule type" value="Genomic_DNA"/>
</dbReference>
<accession>A0A1K1S4M7</accession>
<dbReference type="STRING" id="1004.SAMN05661012_04726"/>
<evidence type="ECO:0000313" key="1">
    <source>
        <dbReference type="EMBL" id="SFW79146.1"/>
    </source>
</evidence>
<dbReference type="Proteomes" id="UP000183788">
    <property type="component" value="Unassembled WGS sequence"/>
</dbReference>
<evidence type="ECO:0000313" key="2">
    <source>
        <dbReference type="Proteomes" id="UP000183788"/>
    </source>
</evidence>
<protein>
    <submittedName>
        <fullName evidence="1">Uncharacterized protein</fullName>
    </submittedName>
</protein>
<organism evidence="1 2">
    <name type="scientific">Chitinophaga sancti</name>
    <dbReference type="NCBI Taxonomy" id="1004"/>
    <lineage>
        <taxon>Bacteria</taxon>
        <taxon>Pseudomonadati</taxon>
        <taxon>Bacteroidota</taxon>
        <taxon>Chitinophagia</taxon>
        <taxon>Chitinophagales</taxon>
        <taxon>Chitinophagaceae</taxon>
        <taxon>Chitinophaga</taxon>
    </lineage>
</organism>
<dbReference type="AlphaFoldDB" id="A0A1K1S4M7"/>